<evidence type="ECO:0000256" key="2">
    <source>
        <dbReference type="SAM" id="SignalP"/>
    </source>
</evidence>
<proteinExistence type="predicted"/>
<evidence type="ECO:0000256" key="1">
    <source>
        <dbReference type="SAM" id="Phobius"/>
    </source>
</evidence>
<keyword evidence="4" id="KW-1185">Reference proteome</keyword>
<accession>A0ABY7FB22</accession>
<keyword evidence="2" id="KW-0732">Signal</keyword>
<reference evidence="3" key="1">
    <citation type="submission" date="2022-11" db="EMBL/GenBank/DDBJ databases">
        <title>Centuries of genome instability and evolution in soft-shell clam transmissible cancer (bioRxiv).</title>
        <authorList>
            <person name="Hart S.F.M."/>
            <person name="Yonemitsu M.A."/>
            <person name="Giersch R.M."/>
            <person name="Beal B.F."/>
            <person name="Arriagada G."/>
            <person name="Davis B.W."/>
            <person name="Ostrander E.A."/>
            <person name="Goff S.P."/>
            <person name="Metzger M.J."/>
        </authorList>
    </citation>
    <scope>NUCLEOTIDE SEQUENCE</scope>
    <source>
        <strain evidence="3">MELC-2E11</strain>
        <tissue evidence="3">Siphon/mantle</tissue>
    </source>
</reference>
<protein>
    <submittedName>
        <fullName evidence="3">Uncharacterized protein</fullName>
    </submittedName>
</protein>
<organism evidence="3 4">
    <name type="scientific">Mya arenaria</name>
    <name type="common">Soft-shell clam</name>
    <dbReference type="NCBI Taxonomy" id="6604"/>
    <lineage>
        <taxon>Eukaryota</taxon>
        <taxon>Metazoa</taxon>
        <taxon>Spiralia</taxon>
        <taxon>Lophotrochozoa</taxon>
        <taxon>Mollusca</taxon>
        <taxon>Bivalvia</taxon>
        <taxon>Autobranchia</taxon>
        <taxon>Heteroconchia</taxon>
        <taxon>Euheterodonta</taxon>
        <taxon>Imparidentia</taxon>
        <taxon>Neoheterodontei</taxon>
        <taxon>Myida</taxon>
        <taxon>Myoidea</taxon>
        <taxon>Myidae</taxon>
        <taxon>Mya</taxon>
    </lineage>
</organism>
<dbReference type="EMBL" id="CP111022">
    <property type="protein sequence ID" value="WAR19372.1"/>
    <property type="molecule type" value="Genomic_DNA"/>
</dbReference>
<keyword evidence="1" id="KW-0472">Membrane</keyword>
<name>A0ABY7FB22_MYAAR</name>
<evidence type="ECO:0000313" key="4">
    <source>
        <dbReference type="Proteomes" id="UP001164746"/>
    </source>
</evidence>
<dbReference type="Proteomes" id="UP001164746">
    <property type="component" value="Chromosome 11"/>
</dbReference>
<keyword evidence="1" id="KW-1133">Transmembrane helix</keyword>
<evidence type="ECO:0000313" key="3">
    <source>
        <dbReference type="EMBL" id="WAR19372.1"/>
    </source>
</evidence>
<feature type="signal peptide" evidence="2">
    <location>
        <begin position="1"/>
        <end position="21"/>
    </location>
</feature>
<sequence length="111" mass="11415">MNKLISLALVAQCACVGLVLCYGSYGSGTHTVTSNTGSQYMYTGYPVMVGYGGGHGAGYGYSGFGLGGGVARSNGIEGIFGSIIYLFIFVFLIKFLFPTDGKSGGLLNIGN</sequence>
<feature type="transmembrane region" description="Helical" evidence="1">
    <location>
        <begin position="79"/>
        <end position="97"/>
    </location>
</feature>
<feature type="chain" id="PRO_5047509415" evidence="2">
    <location>
        <begin position="22"/>
        <end position="111"/>
    </location>
</feature>
<gene>
    <name evidence="3" type="ORF">MAR_001210</name>
</gene>
<keyword evidence="1" id="KW-0812">Transmembrane</keyword>